<dbReference type="EMBL" id="GBRH01158068">
    <property type="protein sequence ID" value="JAE39828.1"/>
    <property type="molecule type" value="Transcribed_RNA"/>
</dbReference>
<reference evidence="1" key="2">
    <citation type="journal article" date="2015" name="Data Brief">
        <title>Shoot transcriptome of the giant reed, Arundo donax.</title>
        <authorList>
            <person name="Barrero R.A."/>
            <person name="Guerrero F.D."/>
            <person name="Moolhuijzen P."/>
            <person name="Goolsby J.A."/>
            <person name="Tidwell J."/>
            <person name="Bellgard S.E."/>
            <person name="Bellgard M.I."/>
        </authorList>
    </citation>
    <scope>NUCLEOTIDE SEQUENCE</scope>
    <source>
        <tissue evidence="1">Shoot tissue taken approximately 20 cm above the soil surface</tissue>
    </source>
</reference>
<accession>A0A0A9I3S1</accession>
<proteinExistence type="predicted"/>
<evidence type="ECO:0000313" key="1">
    <source>
        <dbReference type="EMBL" id="JAE39828.1"/>
    </source>
</evidence>
<name>A0A0A9I3S1_ARUDO</name>
<sequence length="20" mass="2334">MLLTVILILMLLKVNFDTSR</sequence>
<reference evidence="1" key="1">
    <citation type="submission" date="2014-09" db="EMBL/GenBank/DDBJ databases">
        <authorList>
            <person name="Magalhaes I.L.F."/>
            <person name="Oliveira U."/>
            <person name="Santos F.R."/>
            <person name="Vidigal T.H.D.A."/>
            <person name="Brescovit A.D."/>
            <person name="Santos A.J."/>
        </authorList>
    </citation>
    <scope>NUCLEOTIDE SEQUENCE</scope>
    <source>
        <tissue evidence="1">Shoot tissue taken approximately 20 cm above the soil surface</tissue>
    </source>
</reference>
<organism evidence="1">
    <name type="scientific">Arundo donax</name>
    <name type="common">Giant reed</name>
    <name type="synonym">Donax arundinaceus</name>
    <dbReference type="NCBI Taxonomy" id="35708"/>
    <lineage>
        <taxon>Eukaryota</taxon>
        <taxon>Viridiplantae</taxon>
        <taxon>Streptophyta</taxon>
        <taxon>Embryophyta</taxon>
        <taxon>Tracheophyta</taxon>
        <taxon>Spermatophyta</taxon>
        <taxon>Magnoliopsida</taxon>
        <taxon>Liliopsida</taxon>
        <taxon>Poales</taxon>
        <taxon>Poaceae</taxon>
        <taxon>PACMAD clade</taxon>
        <taxon>Arundinoideae</taxon>
        <taxon>Arundineae</taxon>
        <taxon>Arundo</taxon>
    </lineage>
</organism>
<dbReference type="AlphaFoldDB" id="A0A0A9I3S1"/>
<protein>
    <submittedName>
        <fullName evidence="1">Uncharacterized protein</fullName>
    </submittedName>
</protein>